<evidence type="ECO:0000313" key="1">
    <source>
        <dbReference type="EMBL" id="GAA5089896.1"/>
    </source>
</evidence>
<organism evidence="1 2">
    <name type="scientific">Chryseobacterium ginsengisoli</name>
    <dbReference type="NCBI Taxonomy" id="363853"/>
    <lineage>
        <taxon>Bacteria</taxon>
        <taxon>Pseudomonadati</taxon>
        <taxon>Bacteroidota</taxon>
        <taxon>Flavobacteriia</taxon>
        <taxon>Flavobacteriales</taxon>
        <taxon>Weeksellaceae</taxon>
        <taxon>Chryseobacterium group</taxon>
        <taxon>Chryseobacterium</taxon>
    </lineage>
</organism>
<dbReference type="Proteomes" id="UP001500353">
    <property type="component" value="Unassembled WGS sequence"/>
</dbReference>
<dbReference type="EMBL" id="BAABHX010000002">
    <property type="protein sequence ID" value="GAA5089896.1"/>
    <property type="molecule type" value="Genomic_DNA"/>
</dbReference>
<gene>
    <name evidence="1" type="ORF">GCM10023210_15290</name>
</gene>
<evidence type="ECO:0000313" key="2">
    <source>
        <dbReference type="Proteomes" id="UP001500353"/>
    </source>
</evidence>
<dbReference type="RefSeq" id="WP_345201879.1">
    <property type="nucleotide sequence ID" value="NZ_BAABHX010000002.1"/>
</dbReference>
<accession>A0ABP9M641</accession>
<proteinExistence type="predicted"/>
<name>A0ABP9M641_9FLAO</name>
<reference evidence="2" key="1">
    <citation type="journal article" date="2019" name="Int. J. Syst. Evol. Microbiol.">
        <title>The Global Catalogue of Microorganisms (GCM) 10K type strain sequencing project: providing services to taxonomists for standard genome sequencing and annotation.</title>
        <authorList>
            <consortium name="The Broad Institute Genomics Platform"/>
            <consortium name="The Broad Institute Genome Sequencing Center for Infectious Disease"/>
            <person name="Wu L."/>
            <person name="Ma J."/>
        </authorList>
    </citation>
    <scope>NUCLEOTIDE SEQUENCE [LARGE SCALE GENOMIC DNA]</scope>
    <source>
        <strain evidence="2">JCM 18019</strain>
    </source>
</reference>
<keyword evidence="2" id="KW-1185">Reference proteome</keyword>
<comment type="caution">
    <text evidence="1">The sequence shown here is derived from an EMBL/GenBank/DDBJ whole genome shotgun (WGS) entry which is preliminary data.</text>
</comment>
<sequence length="111" mass="13252">MLKFNVDLRKIKNGDVEIILEITNTNLEIPYTLRKIEITSYNTEFESYKLEFISNNDFKLVIPQNITIKQSILLSDFKEDFIYSIMLDDFKENFYHHNDSLLALKRLISRI</sequence>
<protein>
    <submittedName>
        <fullName evidence="1">Uncharacterized protein</fullName>
    </submittedName>
</protein>